<sequence>MAGRRLLVVGVVGAVALVLGSVGIAEQSSDAADRQAETLVTRSYRTADLPIWMEGGKGYDHSILIALIKASIDEDAWDDSHTIAPYPQNVSLVVSTTSENHDVIAKTLDQLRLDRFKRSPEFKRSAR</sequence>
<dbReference type="EMBL" id="CP036432">
    <property type="protein sequence ID" value="QDV87344.1"/>
    <property type="molecule type" value="Genomic_DNA"/>
</dbReference>
<evidence type="ECO:0000313" key="1">
    <source>
        <dbReference type="EMBL" id="QDV87344.1"/>
    </source>
</evidence>
<gene>
    <name evidence="1" type="ORF">TBK1r_63740</name>
</gene>
<keyword evidence="2" id="KW-1185">Reference proteome</keyword>
<proteinExistence type="predicted"/>
<organism evidence="1 2">
    <name type="scientific">Stieleria magnilauensis</name>
    <dbReference type="NCBI Taxonomy" id="2527963"/>
    <lineage>
        <taxon>Bacteria</taxon>
        <taxon>Pseudomonadati</taxon>
        <taxon>Planctomycetota</taxon>
        <taxon>Planctomycetia</taxon>
        <taxon>Pirellulales</taxon>
        <taxon>Pirellulaceae</taxon>
        <taxon>Stieleria</taxon>
    </lineage>
</organism>
<accession>A0ABX5XZ75</accession>
<evidence type="ECO:0000313" key="2">
    <source>
        <dbReference type="Proteomes" id="UP000318081"/>
    </source>
</evidence>
<reference evidence="1 2" key="1">
    <citation type="submission" date="2019-02" db="EMBL/GenBank/DDBJ databases">
        <title>Deep-cultivation of Planctomycetes and their phenomic and genomic characterization uncovers novel biology.</title>
        <authorList>
            <person name="Wiegand S."/>
            <person name="Jogler M."/>
            <person name="Boedeker C."/>
            <person name="Pinto D."/>
            <person name="Vollmers J."/>
            <person name="Rivas-Marin E."/>
            <person name="Kohn T."/>
            <person name="Peeters S.H."/>
            <person name="Heuer A."/>
            <person name="Rast P."/>
            <person name="Oberbeckmann S."/>
            <person name="Bunk B."/>
            <person name="Jeske O."/>
            <person name="Meyerdierks A."/>
            <person name="Storesund J.E."/>
            <person name="Kallscheuer N."/>
            <person name="Luecker S."/>
            <person name="Lage O.M."/>
            <person name="Pohl T."/>
            <person name="Merkel B.J."/>
            <person name="Hornburger P."/>
            <person name="Mueller R.-W."/>
            <person name="Bruemmer F."/>
            <person name="Labrenz M."/>
            <person name="Spormann A.M."/>
            <person name="Op den Camp H."/>
            <person name="Overmann J."/>
            <person name="Amann R."/>
            <person name="Jetten M.S.M."/>
            <person name="Mascher T."/>
            <person name="Medema M.H."/>
            <person name="Devos D.P."/>
            <person name="Kaster A.-K."/>
            <person name="Ovreas L."/>
            <person name="Rohde M."/>
            <person name="Galperin M.Y."/>
            <person name="Jogler C."/>
        </authorList>
    </citation>
    <scope>NUCLEOTIDE SEQUENCE [LARGE SCALE GENOMIC DNA]</scope>
    <source>
        <strain evidence="1 2">TBK1r</strain>
    </source>
</reference>
<protein>
    <submittedName>
        <fullName evidence="1">Uncharacterized protein</fullName>
    </submittedName>
</protein>
<dbReference type="Proteomes" id="UP000318081">
    <property type="component" value="Chromosome"/>
</dbReference>
<name>A0ABX5XZ75_9BACT</name>